<protein>
    <submittedName>
        <fullName evidence="2">ScbA/BarX family gamma-butyrolactone biosynthesis protein</fullName>
    </submittedName>
</protein>
<accession>A0ABU2LR53</accession>
<feature type="domain" description="A-factor biosynthesis hotdog" evidence="1">
    <location>
        <begin position="207"/>
        <end position="329"/>
    </location>
</feature>
<dbReference type="InterPro" id="IPR005509">
    <property type="entry name" value="AfsA_hotdog_dom"/>
</dbReference>
<dbReference type="InterPro" id="IPR047757">
    <property type="entry name" value="AfsA-like"/>
</dbReference>
<dbReference type="Proteomes" id="UP001183420">
    <property type="component" value="Unassembled WGS sequence"/>
</dbReference>
<proteinExistence type="predicted"/>
<dbReference type="Pfam" id="PF03756">
    <property type="entry name" value="AfsA"/>
    <property type="match status" value="2"/>
</dbReference>
<dbReference type="EMBL" id="JAVREM010000020">
    <property type="protein sequence ID" value="MDT0320059.1"/>
    <property type="molecule type" value="Genomic_DNA"/>
</dbReference>
<gene>
    <name evidence="2" type="ORF">RNC47_17130</name>
</gene>
<evidence type="ECO:0000259" key="1">
    <source>
        <dbReference type="Pfam" id="PF03756"/>
    </source>
</evidence>
<dbReference type="NCBIfam" id="NF041195">
    <property type="entry name" value="ScbA_BarX_GamBu"/>
    <property type="match status" value="1"/>
</dbReference>
<dbReference type="RefSeq" id="WP_311599729.1">
    <property type="nucleotide sequence ID" value="NZ_JAVREM010000020.1"/>
</dbReference>
<comment type="caution">
    <text evidence="2">The sequence shown here is derived from an EMBL/GenBank/DDBJ whole genome shotgun (WGS) entry which is preliminary data.</text>
</comment>
<evidence type="ECO:0000313" key="3">
    <source>
        <dbReference type="Proteomes" id="UP001183420"/>
    </source>
</evidence>
<sequence length="339" mass="36646">MTLPTKLPSASSRDRLRYDATVPRALVHRASVAEVFITDSVAAATNGIGRAEATFEVAAQLPRGHLIGERSATYDFLLIVEVLRQSGVFVAHRHLDVPLDSAFIFKAMNYQVRSVDALRIGTRPAHLVISLDVRAERNRAGRVLGFDFDAVMFVDDVPALEASGGLVFVSKRAFSMLRAKGRDRVRTAAPASTLVSRLAPAAPAALGRHDPRNVVVTEPTVDPSGNARARLVVDTRHPHLFDHELDHVPGNLQLEAARQLAVAAVARLHGLFPEQLLVTELRAHFPEFAELDLATTVDARVGGVRQSKAVGLLSVPVDILLEQSGSTVSEVALEVALWA</sequence>
<organism evidence="2 3">
    <name type="scientific">Streptomyces millisiae</name>
    <dbReference type="NCBI Taxonomy" id="3075542"/>
    <lineage>
        <taxon>Bacteria</taxon>
        <taxon>Bacillati</taxon>
        <taxon>Actinomycetota</taxon>
        <taxon>Actinomycetes</taxon>
        <taxon>Kitasatosporales</taxon>
        <taxon>Streptomycetaceae</taxon>
        <taxon>Streptomyces</taxon>
    </lineage>
</organism>
<name>A0ABU2LR53_9ACTN</name>
<keyword evidence="3" id="KW-1185">Reference proteome</keyword>
<evidence type="ECO:0000313" key="2">
    <source>
        <dbReference type="EMBL" id="MDT0320059.1"/>
    </source>
</evidence>
<reference evidence="3" key="1">
    <citation type="submission" date="2023-07" db="EMBL/GenBank/DDBJ databases">
        <title>30 novel species of actinomycetes from the DSMZ collection.</title>
        <authorList>
            <person name="Nouioui I."/>
        </authorList>
    </citation>
    <scope>NUCLEOTIDE SEQUENCE [LARGE SCALE GENOMIC DNA]</scope>
    <source>
        <strain evidence="3">DSM 44918</strain>
    </source>
</reference>
<feature type="domain" description="A-factor biosynthesis hotdog" evidence="1">
    <location>
        <begin position="26"/>
        <end position="162"/>
    </location>
</feature>